<dbReference type="Pfam" id="PF01979">
    <property type="entry name" value="Amidohydro_1"/>
    <property type="match status" value="1"/>
</dbReference>
<proteinExistence type="predicted"/>
<evidence type="ECO:0000256" key="1">
    <source>
        <dbReference type="ARBA" id="ARBA00022801"/>
    </source>
</evidence>
<name>A0A6N0NX15_9CREN</name>
<dbReference type="PANTHER" id="PTHR43794">
    <property type="entry name" value="AMINOHYDROLASE SSNA-RELATED"/>
    <property type="match status" value="1"/>
</dbReference>
<keyword evidence="4" id="KW-1185">Reference proteome</keyword>
<dbReference type="RefSeq" id="WP_174629815.1">
    <property type="nucleotide sequence ID" value="NZ_CP049074.1"/>
</dbReference>
<dbReference type="Gene3D" id="2.30.40.10">
    <property type="entry name" value="Urease, subunit C, domain 1"/>
    <property type="match status" value="1"/>
</dbReference>
<sequence>MGVQNNPYTLKRCAFVLDSSGIKENVNVVVERGLIREVGNNEDGDEVDCRNYVLLPGLVNSHTHASMIFLRGFFDDGELMQWLGEMWREEEKVSGEVMRISSELAVLEMLSSGTTAFIDMYFNPEDIRELSTKYGIRSMAGPILMNHKSADEVVKQMRSLGSTPLFSPLLNVHSLYATDLKTIRELRDALRGDEHLHIHLSETRDEVFQIKREHGLFPVEVIWKEGLIPYVHGVHLGWVTSWELNYLVNSRGVTHCPTSNMKLATGGAFPMREALDLGVNVTLGTDGAASNNSLNMFIEMKNAVLLQRHNYWTTRISAKDVFKAATVNGYKLLGKKGGMIEPGYVADFILVNKNSLYPLKADRVLSHLIYNSDRVDVEKVIIDGKIVFEKGLFTETARKLAERLSLYL</sequence>
<dbReference type="PANTHER" id="PTHR43794:SF11">
    <property type="entry name" value="AMIDOHYDROLASE-RELATED DOMAIN-CONTAINING PROTEIN"/>
    <property type="match status" value="1"/>
</dbReference>
<keyword evidence="1 3" id="KW-0378">Hydrolase</keyword>
<dbReference type="GeneID" id="55641066"/>
<dbReference type="SUPFAM" id="SSF51556">
    <property type="entry name" value="Metallo-dependent hydrolases"/>
    <property type="match status" value="1"/>
</dbReference>
<organism evidence="3 4">
    <name type="scientific">Metallosphaera tengchongensis</name>
    <dbReference type="NCBI Taxonomy" id="1532350"/>
    <lineage>
        <taxon>Archaea</taxon>
        <taxon>Thermoproteota</taxon>
        <taxon>Thermoprotei</taxon>
        <taxon>Sulfolobales</taxon>
        <taxon>Sulfolobaceae</taxon>
        <taxon>Metallosphaera</taxon>
    </lineage>
</organism>
<dbReference type="GO" id="GO:0016810">
    <property type="term" value="F:hydrolase activity, acting on carbon-nitrogen (but not peptide) bonds"/>
    <property type="evidence" value="ECO:0007669"/>
    <property type="project" value="InterPro"/>
</dbReference>
<dbReference type="InterPro" id="IPR032466">
    <property type="entry name" value="Metal_Hydrolase"/>
</dbReference>
<accession>A0A6N0NX15</accession>
<dbReference type="Proteomes" id="UP000509301">
    <property type="component" value="Chromosome"/>
</dbReference>
<dbReference type="InterPro" id="IPR050287">
    <property type="entry name" value="MTA/SAH_deaminase"/>
</dbReference>
<evidence type="ECO:0000313" key="3">
    <source>
        <dbReference type="EMBL" id="QKQ99650.1"/>
    </source>
</evidence>
<feature type="domain" description="Amidohydrolase-related" evidence="2">
    <location>
        <begin position="53"/>
        <end position="387"/>
    </location>
</feature>
<evidence type="ECO:0000313" key="4">
    <source>
        <dbReference type="Proteomes" id="UP000509301"/>
    </source>
</evidence>
<dbReference type="InterPro" id="IPR011059">
    <property type="entry name" value="Metal-dep_hydrolase_composite"/>
</dbReference>
<dbReference type="SUPFAM" id="SSF51338">
    <property type="entry name" value="Composite domain of metallo-dependent hydrolases"/>
    <property type="match status" value="1"/>
</dbReference>
<dbReference type="InterPro" id="IPR006680">
    <property type="entry name" value="Amidohydro-rel"/>
</dbReference>
<gene>
    <name evidence="3" type="ORF">GWK48_03915</name>
</gene>
<reference evidence="3 4" key="1">
    <citation type="submission" date="2020-02" db="EMBL/GenBank/DDBJ databases">
        <title>Comparative genome analysis reveals the metabolism and evolution of the thermophilic archaeal genus Metallosphaera.</title>
        <authorList>
            <person name="Jiang C."/>
        </authorList>
    </citation>
    <scope>NUCLEOTIDE SEQUENCE [LARGE SCALE GENOMIC DNA]</scope>
    <source>
        <strain evidence="3 4">Ric-A</strain>
    </source>
</reference>
<dbReference type="OrthoDB" id="372084at2157"/>
<dbReference type="KEGG" id="mten:GWK48_03915"/>
<dbReference type="Gene3D" id="3.20.20.140">
    <property type="entry name" value="Metal-dependent hydrolases"/>
    <property type="match status" value="1"/>
</dbReference>
<dbReference type="CDD" id="cd01298">
    <property type="entry name" value="ATZ_TRZ_like"/>
    <property type="match status" value="1"/>
</dbReference>
<dbReference type="EMBL" id="CP049074">
    <property type="protein sequence ID" value="QKQ99650.1"/>
    <property type="molecule type" value="Genomic_DNA"/>
</dbReference>
<evidence type="ECO:0000259" key="2">
    <source>
        <dbReference type="Pfam" id="PF01979"/>
    </source>
</evidence>
<dbReference type="AlphaFoldDB" id="A0A6N0NX15"/>
<protein>
    <submittedName>
        <fullName evidence="3">Amidohydrolase</fullName>
    </submittedName>
</protein>